<dbReference type="Proteomes" id="UP000436047">
    <property type="component" value="Unassembled WGS sequence"/>
</dbReference>
<evidence type="ECO:0000313" key="4">
    <source>
        <dbReference type="EMBL" id="MSS88427.1"/>
    </source>
</evidence>
<dbReference type="AlphaFoldDB" id="A0A6N7WD67"/>
<dbReference type="PANTHER" id="PTHR11638">
    <property type="entry name" value="ATP-DEPENDENT CLP PROTEASE"/>
    <property type="match status" value="1"/>
</dbReference>
<gene>
    <name evidence="4" type="ORF">FYJ45_09000</name>
</gene>
<dbReference type="InterPro" id="IPR050130">
    <property type="entry name" value="ClpA_ClpB"/>
</dbReference>
<evidence type="ECO:0000259" key="3">
    <source>
        <dbReference type="SMART" id="SM00382"/>
    </source>
</evidence>
<keyword evidence="2 4" id="KW-0067">ATP-binding</keyword>
<feature type="domain" description="AAA+ ATPase" evidence="3">
    <location>
        <begin position="312"/>
        <end position="461"/>
    </location>
</feature>
<dbReference type="InterPro" id="IPR003959">
    <property type="entry name" value="ATPase_AAA_core"/>
</dbReference>
<protein>
    <submittedName>
        <fullName evidence="4">ATP-dependent Clp protease ATP-binding subunit</fullName>
    </submittedName>
</protein>
<dbReference type="GO" id="GO:0034605">
    <property type="term" value="P:cellular response to heat"/>
    <property type="evidence" value="ECO:0007669"/>
    <property type="project" value="TreeGrafter"/>
</dbReference>
<name>A0A6N7WD67_9FIRM</name>
<evidence type="ECO:0000256" key="1">
    <source>
        <dbReference type="ARBA" id="ARBA00022741"/>
    </source>
</evidence>
<dbReference type="EMBL" id="VUMI01000011">
    <property type="protein sequence ID" value="MSS88427.1"/>
    <property type="molecule type" value="Genomic_DNA"/>
</dbReference>
<sequence length="531" mass="62070">MIGMSNMDSILYVYDTTSLSNLRNKLNDYKFYSIAYFFNIGDTLDNLYEIGFERFEKSVVDLTNLVKDNNFYKIFSERYILTLCSSIEEIHFCINYDWLEKLTEQFPYLFDNENINYEFQKNFEKEILKPESLSANIANTLILNTYTNTEKIKEHYKSGEIISLSNLIDECEGISFRYNIDNIRKTLESQNIKYVDISSVIRMFRLRQDLIFPFEILIQRILLNGNIQYCIEQSLVADATALFPFWIIEKEPINEEKDENDFIKEPPQIDVGEVSLLSQKICEKLRGHDEFKKDFHKNLLKFFFLNRMGEQKILSIMLCGNSGIGKTQFAKFMSETMFPREPLIKINFGNYSTEGVLNSLIGSPLGYVGSEEGGELINKITTSKTKIILIDEFEKATPSVYNFFYELLEDGIFTDRHGVEHNLNGYIMVFTSNMTQSEYSKKIPDSLKSRFDMVYYFVDLPIEEKQQYIQVTALRLIEKLEKNFGKKVNIQDISLELSELSQYNNLRNIKKAVEDRVFNAFLDIYVDGTSE</sequence>
<keyword evidence="4" id="KW-0645">Protease</keyword>
<keyword evidence="5" id="KW-1185">Reference proteome</keyword>
<keyword evidence="4" id="KW-0378">Hydrolase</keyword>
<reference evidence="4 5" key="1">
    <citation type="submission" date="2019-08" db="EMBL/GenBank/DDBJ databases">
        <title>In-depth cultivation of the pig gut microbiome towards novel bacterial diversity and tailored functional studies.</title>
        <authorList>
            <person name="Wylensek D."/>
            <person name="Hitch T.C.A."/>
            <person name="Clavel T."/>
        </authorList>
    </citation>
    <scope>NUCLEOTIDE SEQUENCE [LARGE SCALE GENOMIC DNA]</scope>
    <source>
        <strain evidence="4 5">WCA-389-WT-23B</strain>
    </source>
</reference>
<accession>A0A6N7WD67</accession>
<dbReference type="InterPro" id="IPR027417">
    <property type="entry name" value="P-loop_NTPase"/>
</dbReference>
<dbReference type="GO" id="GO:0008233">
    <property type="term" value="F:peptidase activity"/>
    <property type="evidence" value="ECO:0007669"/>
    <property type="project" value="UniProtKB-KW"/>
</dbReference>
<dbReference type="InterPro" id="IPR001270">
    <property type="entry name" value="ClpA/B"/>
</dbReference>
<dbReference type="Gene3D" id="3.40.50.300">
    <property type="entry name" value="P-loop containing nucleotide triphosphate hydrolases"/>
    <property type="match status" value="1"/>
</dbReference>
<dbReference type="GO" id="GO:0005737">
    <property type="term" value="C:cytoplasm"/>
    <property type="evidence" value="ECO:0007669"/>
    <property type="project" value="TreeGrafter"/>
</dbReference>
<dbReference type="SUPFAM" id="SSF52540">
    <property type="entry name" value="P-loop containing nucleoside triphosphate hydrolases"/>
    <property type="match status" value="2"/>
</dbReference>
<comment type="caution">
    <text evidence="4">The sequence shown here is derived from an EMBL/GenBank/DDBJ whole genome shotgun (WGS) entry which is preliminary data.</text>
</comment>
<dbReference type="InterPro" id="IPR003593">
    <property type="entry name" value="AAA+_ATPase"/>
</dbReference>
<keyword evidence="1" id="KW-0547">Nucleotide-binding</keyword>
<proteinExistence type="predicted"/>
<dbReference type="PANTHER" id="PTHR11638:SF18">
    <property type="entry name" value="HEAT SHOCK PROTEIN 104"/>
    <property type="match status" value="1"/>
</dbReference>
<organism evidence="4 5">
    <name type="scientific">Eisenbergiella porci</name>
    <dbReference type="NCBI Taxonomy" id="2652274"/>
    <lineage>
        <taxon>Bacteria</taxon>
        <taxon>Bacillati</taxon>
        <taxon>Bacillota</taxon>
        <taxon>Clostridia</taxon>
        <taxon>Lachnospirales</taxon>
        <taxon>Lachnospiraceae</taxon>
        <taxon>Eisenbergiella</taxon>
    </lineage>
</organism>
<dbReference type="GO" id="GO:0006508">
    <property type="term" value="P:proteolysis"/>
    <property type="evidence" value="ECO:0007669"/>
    <property type="project" value="UniProtKB-KW"/>
</dbReference>
<dbReference type="PRINTS" id="PR00300">
    <property type="entry name" value="CLPPROTEASEA"/>
</dbReference>
<dbReference type="SMART" id="SM00382">
    <property type="entry name" value="AAA"/>
    <property type="match status" value="1"/>
</dbReference>
<evidence type="ECO:0000313" key="5">
    <source>
        <dbReference type="Proteomes" id="UP000436047"/>
    </source>
</evidence>
<dbReference type="GO" id="GO:0016887">
    <property type="term" value="F:ATP hydrolysis activity"/>
    <property type="evidence" value="ECO:0007669"/>
    <property type="project" value="InterPro"/>
</dbReference>
<dbReference type="GO" id="GO:0005524">
    <property type="term" value="F:ATP binding"/>
    <property type="evidence" value="ECO:0007669"/>
    <property type="project" value="UniProtKB-KW"/>
</dbReference>
<dbReference type="Pfam" id="PF07724">
    <property type="entry name" value="AAA_2"/>
    <property type="match status" value="1"/>
</dbReference>
<evidence type="ECO:0000256" key="2">
    <source>
        <dbReference type="ARBA" id="ARBA00022840"/>
    </source>
</evidence>